<sequence length="659" mass="72372">MTTDLLRQMNIDIETARQKASFSAKDMSTVIYGHEMVLDIANKLRDLLNNEPLAAKAGTEFLDHLGQEKELSDVEVQALSFVSDLSSPLTLHFAAFIAVIEAQGTEEQAAKWVDAANKLAIMGCYAQTELGHGSNVQGLRTTATYDRNTDEFLIHSPDLTAAKWWIGGLGLAATHCVCQAQLIIDGKNFGPHIFIVPVRSTKDRKPIKGVTVGEIGPKAYGGFNTVDNGFAMFDQVRIPRDNMLMRFAKVTNTGEYTKPVHNKLSYGSMVKLRVGMIAEAGMKLGRAATIATRYTTVRRQFHGDAPNKDGLEKQVISYSSVQHRLMPLISLAYAMVFAGQTIALDFQEMNRKLMNQDASMLPDIHLATCALKVWCTRRSTDGQEECRKAMGGHGYSIFSGIGQIFATAVPSNTYEGDNYVLAQQVGRGLLKHLGTIAKGGKVNNGSCSYMNYLASADATSPVPLDNAMAKAILDPQVQEHIFGLRAARLVADLGQQLKSGRAWSDVNMECWHIAFAHAEYTLLTQFHKKIQSLSADDKIVEPVRRLANLFALTQICHFNTAPFLTTGAIRVADMGAIQSVYRELIAGVAQDAVAYTDAFHFSDNELNSALGAYDGRAYERLWEAVQANPLNTDQGRKDIDECLLKILHEGENKKIAAKL</sequence>
<evidence type="ECO:0000256" key="14">
    <source>
        <dbReference type="PIRSR" id="PIRSR000168-2"/>
    </source>
</evidence>
<dbReference type="InterPro" id="IPR046373">
    <property type="entry name" value="Acyl-CoA_Oxase/DH_mid-dom_sf"/>
</dbReference>
<dbReference type="SUPFAM" id="SSF56645">
    <property type="entry name" value="Acyl-CoA dehydrogenase NM domain-like"/>
    <property type="match status" value="1"/>
</dbReference>
<dbReference type="InterPro" id="IPR036250">
    <property type="entry name" value="AcylCo_DH-like_C"/>
</dbReference>
<keyword evidence="11" id="KW-0576">Peroxisome</keyword>
<evidence type="ECO:0000256" key="9">
    <source>
        <dbReference type="ARBA" id="ARBA00023002"/>
    </source>
</evidence>
<evidence type="ECO:0000256" key="12">
    <source>
        <dbReference type="PIRNR" id="PIRNR000168"/>
    </source>
</evidence>
<evidence type="ECO:0000259" key="17">
    <source>
        <dbReference type="Pfam" id="PF22924"/>
    </source>
</evidence>
<keyword evidence="19" id="KW-1185">Reference proteome</keyword>
<dbReference type="InterPro" id="IPR037069">
    <property type="entry name" value="AcylCoA_DH/ox_N_sf"/>
</dbReference>
<feature type="binding site" evidence="14">
    <location>
        <position position="167"/>
    </location>
    <ligand>
        <name>FAD</name>
        <dbReference type="ChEBI" id="CHEBI:57692"/>
    </ligand>
</feature>
<dbReference type="GO" id="GO:0033540">
    <property type="term" value="P:fatty acid beta-oxidation using acyl-CoA oxidase"/>
    <property type="evidence" value="ECO:0007669"/>
    <property type="project" value="UniProtKB-UniPathway"/>
</dbReference>
<evidence type="ECO:0000256" key="4">
    <source>
        <dbReference type="ARBA" id="ARBA00004846"/>
    </source>
</evidence>
<dbReference type="AlphaFoldDB" id="A0A1X2GTB8"/>
<dbReference type="PANTHER" id="PTHR10909:SF250">
    <property type="entry name" value="PEROXISOMAL ACYL-COENZYME A OXIDASE 1"/>
    <property type="match status" value="1"/>
</dbReference>
<dbReference type="GO" id="GO:0055088">
    <property type="term" value="P:lipid homeostasis"/>
    <property type="evidence" value="ECO:0007669"/>
    <property type="project" value="TreeGrafter"/>
</dbReference>
<dbReference type="PIRSF" id="PIRSF000168">
    <property type="entry name" value="Acyl-CoA_oxidase"/>
    <property type="match status" value="1"/>
</dbReference>
<dbReference type="InterPro" id="IPR002655">
    <property type="entry name" value="Acyl-CoA_oxidase_C"/>
</dbReference>
<dbReference type="EMBL" id="MCGT01000004">
    <property type="protein sequence ID" value="ORX60659.1"/>
    <property type="molecule type" value="Genomic_DNA"/>
</dbReference>
<evidence type="ECO:0000256" key="1">
    <source>
        <dbReference type="ARBA" id="ARBA00001201"/>
    </source>
</evidence>
<dbReference type="Gene3D" id="1.20.140.10">
    <property type="entry name" value="Butyryl-CoA Dehydrogenase, subunit A, domain 3"/>
    <property type="match status" value="2"/>
</dbReference>
<feature type="domain" description="Acyl-CoA oxidase C-terminal" evidence="15">
    <location>
        <begin position="474"/>
        <end position="645"/>
    </location>
</feature>
<comment type="catalytic activity">
    <reaction evidence="1">
        <text>a 2,3-saturated acyl-CoA + O2 = a (2E)-enoyl-CoA + H2O2</text>
        <dbReference type="Rhea" id="RHEA:38959"/>
        <dbReference type="ChEBI" id="CHEBI:15379"/>
        <dbReference type="ChEBI" id="CHEBI:16240"/>
        <dbReference type="ChEBI" id="CHEBI:58856"/>
        <dbReference type="ChEBI" id="CHEBI:65111"/>
        <dbReference type="EC" id="1.3.3.6"/>
    </reaction>
</comment>
<evidence type="ECO:0000256" key="13">
    <source>
        <dbReference type="PIRSR" id="PIRSR000168-1"/>
    </source>
</evidence>
<dbReference type="GO" id="GO:0071949">
    <property type="term" value="F:FAD binding"/>
    <property type="evidence" value="ECO:0007669"/>
    <property type="project" value="InterPro"/>
</dbReference>
<dbReference type="InterPro" id="IPR055060">
    <property type="entry name" value="ACOX_C_alpha1"/>
</dbReference>
<organism evidence="18 19">
    <name type="scientific">Hesseltinella vesiculosa</name>
    <dbReference type="NCBI Taxonomy" id="101127"/>
    <lineage>
        <taxon>Eukaryota</taxon>
        <taxon>Fungi</taxon>
        <taxon>Fungi incertae sedis</taxon>
        <taxon>Mucoromycota</taxon>
        <taxon>Mucoromycotina</taxon>
        <taxon>Mucoromycetes</taxon>
        <taxon>Mucorales</taxon>
        <taxon>Cunninghamellaceae</taxon>
        <taxon>Hesseltinella</taxon>
    </lineage>
</organism>
<evidence type="ECO:0000256" key="3">
    <source>
        <dbReference type="ARBA" id="ARBA00004275"/>
    </source>
</evidence>
<dbReference type="Gene3D" id="1.10.540.10">
    <property type="entry name" value="Acyl-CoA dehydrogenase/oxidase, N-terminal domain"/>
    <property type="match status" value="1"/>
</dbReference>
<feature type="binding site" evidence="14">
    <location>
        <position position="128"/>
    </location>
    <ligand>
        <name>FAD</name>
        <dbReference type="ChEBI" id="CHEBI:57692"/>
    </ligand>
</feature>
<reference evidence="18 19" key="1">
    <citation type="submission" date="2016-07" db="EMBL/GenBank/DDBJ databases">
        <title>Pervasive Adenine N6-methylation of Active Genes in Fungi.</title>
        <authorList>
            <consortium name="DOE Joint Genome Institute"/>
            <person name="Mondo S.J."/>
            <person name="Dannebaum R.O."/>
            <person name="Kuo R.C."/>
            <person name="Labutti K."/>
            <person name="Haridas S."/>
            <person name="Kuo A."/>
            <person name="Salamov A."/>
            <person name="Ahrendt S.R."/>
            <person name="Lipzen A."/>
            <person name="Sullivan W."/>
            <person name="Andreopoulos W.B."/>
            <person name="Clum A."/>
            <person name="Lindquist E."/>
            <person name="Daum C."/>
            <person name="Ramamoorthy G.K."/>
            <person name="Gryganskyi A."/>
            <person name="Culley D."/>
            <person name="Magnuson J.K."/>
            <person name="James T.Y."/>
            <person name="O'Malley M.A."/>
            <person name="Stajich J.E."/>
            <person name="Spatafora J.W."/>
            <person name="Visel A."/>
            <person name="Grigoriev I.V."/>
        </authorList>
    </citation>
    <scope>NUCLEOTIDE SEQUENCE [LARGE SCALE GENOMIC DNA]</scope>
    <source>
        <strain evidence="18 19">NRRL 3301</strain>
    </source>
</reference>
<evidence type="ECO:0000259" key="15">
    <source>
        <dbReference type="Pfam" id="PF01756"/>
    </source>
</evidence>
<dbReference type="OrthoDB" id="538336at2759"/>
<accession>A0A1X2GTB8</accession>
<evidence type="ECO:0000256" key="10">
    <source>
        <dbReference type="ARBA" id="ARBA00023098"/>
    </source>
</evidence>
<feature type="active site" description="Proton acceptor" evidence="13">
    <location>
        <position position="415"/>
    </location>
</feature>
<feature type="domain" description="Acyl-CoA oxidase C-alpha1" evidence="17">
    <location>
        <begin position="266"/>
        <end position="430"/>
    </location>
</feature>
<evidence type="ECO:0000313" key="18">
    <source>
        <dbReference type="EMBL" id="ORX60659.1"/>
    </source>
</evidence>
<evidence type="ECO:0000256" key="6">
    <source>
        <dbReference type="ARBA" id="ARBA00022630"/>
    </source>
</evidence>
<comment type="cofactor">
    <cofactor evidence="2">
        <name>FAD</name>
        <dbReference type="ChEBI" id="CHEBI:57692"/>
    </cofactor>
</comment>
<dbReference type="Gene3D" id="2.40.110.10">
    <property type="entry name" value="Butyryl-CoA Dehydrogenase, subunit A, domain 2"/>
    <property type="match status" value="1"/>
</dbReference>
<evidence type="ECO:0000256" key="2">
    <source>
        <dbReference type="ARBA" id="ARBA00001974"/>
    </source>
</evidence>
<comment type="similarity">
    <text evidence="5 12">Belongs to the acyl-CoA oxidase family.</text>
</comment>
<dbReference type="Pfam" id="PF22924">
    <property type="entry name" value="ACOX_C_alpha1"/>
    <property type="match status" value="1"/>
</dbReference>
<feature type="domain" description="Acyl-coenzyme A oxidase N-terminal" evidence="16">
    <location>
        <begin position="72"/>
        <end position="121"/>
    </location>
</feature>
<gene>
    <name evidence="18" type="ORF">DM01DRAFT_1371208</name>
</gene>
<comment type="subcellular location">
    <subcellularLocation>
        <location evidence="3">Peroxisome</location>
    </subcellularLocation>
</comment>
<dbReference type="Proteomes" id="UP000242146">
    <property type="component" value="Unassembled WGS sequence"/>
</dbReference>
<name>A0A1X2GTB8_9FUNG</name>
<dbReference type="FunFam" id="1.20.140.10:FF:000015">
    <property type="entry name" value="Acyl-coenzyme A oxidase"/>
    <property type="match status" value="1"/>
</dbReference>
<dbReference type="InterPro" id="IPR012258">
    <property type="entry name" value="Acyl-CoA_oxidase"/>
</dbReference>
<dbReference type="InterPro" id="IPR009100">
    <property type="entry name" value="AcylCoA_DH/oxidase_NM_dom_sf"/>
</dbReference>
<keyword evidence="9" id="KW-0560">Oxidoreductase</keyword>
<evidence type="ECO:0000256" key="11">
    <source>
        <dbReference type="ARBA" id="ARBA00023140"/>
    </source>
</evidence>
<dbReference type="PANTHER" id="PTHR10909">
    <property type="entry name" value="ELECTRON TRANSPORT OXIDOREDUCTASE"/>
    <property type="match status" value="1"/>
</dbReference>
<dbReference type="FunFam" id="2.40.110.10:FF:000003">
    <property type="entry name" value="Acyl-coenzyme A oxidase"/>
    <property type="match status" value="1"/>
</dbReference>
<evidence type="ECO:0000256" key="5">
    <source>
        <dbReference type="ARBA" id="ARBA00006288"/>
    </source>
</evidence>
<dbReference type="Pfam" id="PF01756">
    <property type="entry name" value="ACOX"/>
    <property type="match status" value="1"/>
</dbReference>
<comment type="caution">
    <text evidence="18">The sequence shown here is derived from an EMBL/GenBank/DDBJ whole genome shotgun (WGS) entry which is preliminary data.</text>
</comment>
<dbReference type="UniPathway" id="UPA00661"/>
<evidence type="ECO:0000313" key="19">
    <source>
        <dbReference type="Proteomes" id="UP000242146"/>
    </source>
</evidence>
<keyword evidence="7 12" id="KW-0274">FAD</keyword>
<evidence type="ECO:0000259" key="16">
    <source>
        <dbReference type="Pfam" id="PF14749"/>
    </source>
</evidence>
<protein>
    <recommendedName>
        <fullName evidence="12">Acyl-coenzyme A oxidase</fullName>
    </recommendedName>
</protein>
<proteinExistence type="inferred from homology"/>
<keyword evidence="8" id="KW-0276">Fatty acid metabolism</keyword>
<keyword evidence="6 12" id="KW-0285">Flavoprotein</keyword>
<dbReference type="GO" id="GO:0003997">
    <property type="term" value="F:acyl-CoA oxidase activity"/>
    <property type="evidence" value="ECO:0007669"/>
    <property type="project" value="UniProtKB-EC"/>
</dbReference>
<dbReference type="Pfam" id="PF14749">
    <property type="entry name" value="Acyl-CoA_ox_N"/>
    <property type="match status" value="1"/>
</dbReference>
<dbReference type="GO" id="GO:0005777">
    <property type="term" value="C:peroxisome"/>
    <property type="evidence" value="ECO:0007669"/>
    <property type="project" value="UniProtKB-SubCell"/>
</dbReference>
<dbReference type="STRING" id="101127.A0A1X2GTB8"/>
<keyword evidence="10" id="KW-0443">Lipid metabolism</keyword>
<dbReference type="SUPFAM" id="SSF47203">
    <property type="entry name" value="Acyl-CoA dehydrogenase C-terminal domain-like"/>
    <property type="match status" value="2"/>
</dbReference>
<dbReference type="GO" id="GO:0005504">
    <property type="term" value="F:fatty acid binding"/>
    <property type="evidence" value="ECO:0007669"/>
    <property type="project" value="TreeGrafter"/>
</dbReference>
<evidence type="ECO:0000256" key="7">
    <source>
        <dbReference type="ARBA" id="ARBA00022827"/>
    </source>
</evidence>
<evidence type="ECO:0000256" key="8">
    <source>
        <dbReference type="ARBA" id="ARBA00022832"/>
    </source>
</evidence>
<comment type="pathway">
    <text evidence="4">Lipid metabolism; peroxisomal fatty acid beta-oxidation.</text>
</comment>
<dbReference type="InterPro" id="IPR029320">
    <property type="entry name" value="Acyl-CoA_ox_N"/>
</dbReference>